<dbReference type="Pfam" id="PF04965">
    <property type="entry name" value="GPW_gp25"/>
    <property type="match status" value="1"/>
</dbReference>
<accession>A0A0J6ILM7</accession>
<evidence type="ECO:0000259" key="1">
    <source>
        <dbReference type="Pfam" id="PF04965"/>
    </source>
</evidence>
<accession>A0A0J6LP28</accession>
<dbReference type="InterPro" id="IPR053176">
    <property type="entry name" value="T6SS_TssE1-like"/>
</dbReference>
<dbReference type="SUPFAM" id="SSF160719">
    <property type="entry name" value="gpW/gp25-like"/>
    <property type="match status" value="1"/>
</dbReference>
<organism evidence="2 3">
    <name type="scientific">Pseudomonas weihenstephanensis</name>
    <dbReference type="NCBI Taxonomy" id="1608994"/>
    <lineage>
        <taxon>Bacteria</taxon>
        <taxon>Pseudomonadati</taxon>
        <taxon>Pseudomonadota</taxon>
        <taxon>Gammaproteobacteria</taxon>
        <taxon>Pseudomonadales</taxon>
        <taxon>Pseudomonadaceae</taxon>
        <taxon>Pseudomonas</taxon>
    </lineage>
</organism>
<comment type="caution">
    <text evidence="2">The sequence shown here is derived from an EMBL/GenBank/DDBJ whole genome shotgun (WGS) entry which is preliminary data.</text>
</comment>
<proteinExistence type="predicted"/>
<dbReference type="PANTHER" id="PTHR38595:SF1">
    <property type="entry name" value="TYPE VI SECRETION SYSTEM COMPONENT TSSE1"/>
    <property type="match status" value="1"/>
</dbReference>
<name>A0A0J6LP28_9PSED</name>
<dbReference type="RefSeq" id="WP_048365505.1">
    <property type="nucleotide sequence ID" value="NZ_JAAEBV010000001.1"/>
</dbReference>
<protein>
    <submittedName>
        <fullName evidence="2">Type VI secretion protein</fullName>
    </submittedName>
</protein>
<gene>
    <name evidence="2" type="ORF">TU86_17180</name>
</gene>
<dbReference type="NCBIfam" id="TIGR03357">
    <property type="entry name" value="VI_zyme"/>
    <property type="match status" value="1"/>
</dbReference>
<dbReference type="PATRIC" id="fig|1608994.3.peg.4124"/>
<feature type="domain" description="IraD/Gp25-like" evidence="1">
    <location>
        <begin position="32"/>
        <end position="132"/>
    </location>
</feature>
<dbReference type="AlphaFoldDB" id="A0A0J6LP28"/>
<dbReference type="Proteomes" id="UP000036325">
    <property type="component" value="Unassembled WGS sequence"/>
</dbReference>
<reference evidence="2 3" key="1">
    <citation type="submission" date="2015-02" db="EMBL/GenBank/DDBJ databases">
        <title>Pseudomonas helleri sp. nov. and Pseudomonas weihenstephanensis sp. nov., isolated from raw cows milk.</title>
        <authorList>
            <person name="von Neubeck M."/>
            <person name="Huptas C."/>
            <person name="Wenning M."/>
            <person name="Scherer S."/>
        </authorList>
    </citation>
    <scope>NUCLEOTIDE SEQUENCE [LARGE SCALE GENOMIC DNA]</scope>
    <source>
        <strain evidence="2 3">DSM 29166</strain>
    </source>
</reference>
<evidence type="ECO:0000313" key="3">
    <source>
        <dbReference type="Proteomes" id="UP000036325"/>
    </source>
</evidence>
<evidence type="ECO:0000313" key="2">
    <source>
        <dbReference type="EMBL" id="KMN12729.1"/>
    </source>
</evidence>
<dbReference type="InterPro" id="IPR017737">
    <property type="entry name" value="TssE1-like"/>
</dbReference>
<dbReference type="PANTHER" id="PTHR38595">
    <property type="entry name" value="CYTOPLASMIC PROTEIN-RELATED"/>
    <property type="match status" value="1"/>
</dbReference>
<dbReference type="InterPro" id="IPR007048">
    <property type="entry name" value="IraD/Gp25-like"/>
</dbReference>
<dbReference type="OrthoDB" id="119583at2"/>
<dbReference type="EMBL" id="JYLF01000007">
    <property type="protein sequence ID" value="KMN12729.1"/>
    <property type="molecule type" value="Genomic_DNA"/>
</dbReference>
<sequence length="162" mass="18293">MKGYEPSLLEKLFDEAPHSVAQGKFTRHTLEQFKESVALDVEALLNSRLVMEEHVLKEFPHCQASLMTYGLRDVSSRSLASSVDRAFICTALEKAITLHETRLKDIRVSLDEHRRASGGLRFSISAMLIVHPAREPVSFDALLQPSTLQYRVSKTRRLAVSE</sequence>
<dbReference type="STRING" id="1608994.TU86_17180"/>